<keyword evidence="1" id="KW-0732">Signal</keyword>
<dbReference type="Proteomes" id="UP001642540">
    <property type="component" value="Unassembled WGS sequence"/>
</dbReference>
<gene>
    <name evidence="2" type="ORF">ODALV1_LOCUS28452</name>
</gene>
<feature type="chain" id="PRO_5046573506" evidence="1">
    <location>
        <begin position="25"/>
        <end position="101"/>
    </location>
</feature>
<reference evidence="2 3" key="1">
    <citation type="submission" date="2024-08" db="EMBL/GenBank/DDBJ databases">
        <authorList>
            <person name="Cucini C."/>
            <person name="Frati F."/>
        </authorList>
    </citation>
    <scope>NUCLEOTIDE SEQUENCE [LARGE SCALE GENOMIC DNA]</scope>
</reference>
<evidence type="ECO:0000256" key="1">
    <source>
        <dbReference type="SAM" id="SignalP"/>
    </source>
</evidence>
<evidence type="ECO:0000313" key="3">
    <source>
        <dbReference type="Proteomes" id="UP001642540"/>
    </source>
</evidence>
<sequence>MNSNKFKTSIYVLALFLIAIPVKANPWRTQAPTQESVCSYLRYVADPCEFSGRPMYASAGFRCNEICTSEGNQGGRCQEKNCECYGCWRGADTGSSLWNYL</sequence>
<dbReference type="EMBL" id="CAXLJM020000141">
    <property type="protein sequence ID" value="CAL8140845.1"/>
    <property type="molecule type" value="Genomic_DNA"/>
</dbReference>
<feature type="signal peptide" evidence="1">
    <location>
        <begin position="1"/>
        <end position="24"/>
    </location>
</feature>
<proteinExistence type="predicted"/>
<accession>A0ABP1S0P2</accession>
<keyword evidence="3" id="KW-1185">Reference proteome</keyword>
<comment type="caution">
    <text evidence="2">The sequence shown here is derived from an EMBL/GenBank/DDBJ whole genome shotgun (WGS) entry which is preliminary data.</text>
</comment>
<protein>
    <submittedName>
        <fullName evidence="2">Uncharacterized protein</fullName>
    </submittedName>
</protein>
<evidence type="ECO:0000313" key="2">
    <source>
        <dbReference type="EMBL" id="CAL8140845.1"/>
    </source>
</evidence>
<organism evidence="2 3">
    <name type="scientific">Orchesella dallaii</name>
    <dbReference type="NCBI Taxonomy" id="48710"/>
    <lineage>
        <taxon>Eukaryota</taxon>
        <taxon>Metazoa</taxon>
        <taxon>Ecdysozoa</taxon>
        <taxon>Arthropoda</taxon>
        <taxon>Hexapoda</taxon>
        <taxon>Collembola</taxon>
        <taxon>Entomobryomorpha</taxon>
        <taxon>Entomobryoidea</taxon>
        <taxon>Orchesellidae</taxon>
        <taxon>Orchesellinae</taxon>
        <taxon>Orchesella</taxon>
    </lineage>
</organism>
<name>A0ABP1S0P2_9HEXA</name>